<dbReference type="OrthoDB" id="1651340at2759"/>
<accession>A0A1R3KHE2</accession>
<keyword evidence="3" id="KW-0378">Hydrolase</keyword>
<evidence type="ECO:0000256" key="3">
    <source>
        <dbReference type="ARBA" id="ARBA00022801"/>
    </source>
</evidence>
<evidence type="ECO:0000256" key="4">
    <source>
        <dbReference type="ARBA" id="ARBA00022807"/>
    </source>
</evidence>
<dbReference type="InterPro" id="IPR013128">
    <property type="entry name" value="Peptidase_C1A"/>
</dbReference>
<protein>
    <recommendedName>
        <fullName evidence="5">Peptidase C1A papain C-terminal domain-containing protein</fullName>
    </recommendedName>
</protein>
<comment type="caution">
    <text evidence="6">The sequence shown here is derived from an EMBL/GenBank/DDBJ whole genome shotgun (WGS) entry which is preliminary data.</text>
</comment>
<dbReference type="AlphaFoldDB" id="A0A1R3KHE2"/>
<evidence type="ECO:0000313" key="6">
    <source>
        <dbReference type="EMBL" id="OMP06517.1"/>
    </source>
</evidence>
<dbReference type="Proteomes" id="UP000187203">
    <property type="component" value="Unassembled WGS sequence"/>
</dbReference>
<organism evidence="6 7">
    <name type="scientific">Corchorus olitorius</name>
    <dbReference type="NCBI Taxonomy" id="93759"/>
    <lineage>
        <taxon>Eukaryota</taxon>
        <taxon>Viridiplantae</taxon>
        <taxon>Streptophyta</taxon>
        <taxon>Embryophyta</taxon>
        <taxon>Tracheophyta</taxon>
        <taxon>Spermatophyta</taxon>
        <taxon>Magnoliopsida</taxon>
        <taxon>eudicotyledons</taxon>
        <taxon>Gunneridae</taxon>
        <taxon>Pentapetalae</taxon>
        <taxon>rosids</taxon>
        <taxon>malvids</taxon>
        <taxon>Malvales</taxon>
        <taxon>Malvaceae</taxon>
        <taxon>Grewioideae</taxon>
        <taxon>Apeibeae</taxon>
        <taxon>Corchorus</taxon>
    </lineage>
</organism>
<dbReference type="EMBL" id="AWUE01013586">
    <property type="protein sequence ID" value="OMP06517.1"/>
    <property type="molecule type" value="Genomic_DNA"/>
</dbReference>
<dbReference type="InterPro" id="IPR000668">
    <property type="entry name" value="Peptidase_C1A_C"/>
</dbReference>
<sequence>MAVKWIQDIQEEPSVKLKIARCEQINGALREKIIRQVHQHPVAAVVDVYSEFILLKEGIYEGPKEYQDDIPTHAVVIVGYGTQGIGPNAKNYWIVMSTWGRGWGVKGFGKVSRDHTIGGKYLVRRISRVL</sequence>
<keyword evidence="7" id="KW-1185">Reference proteome</keyword>
<dbReference type="GO" id="GO:0008234">
    <property type="term" value="F:cysteine-type peptidase activity"/>
    <property type="evidence" value="ECO:0007669"/>
    <property type="project" value="UniProtKB-KW"/>
</dbReference>
<keyword evidence="4" id="KW-0788">Thiol protease</keyword>
<dbReference type="SUPFAM" id="SSF54001">
    <property type="entry name" value="Cysteine proteinases"/>
    <property type="match status" value="1"/>
</dbReference>
<dbReference type="STRING" id="93759.A0A1R3KHE2"/>
<reference evidence="7" key="1">
    <citation type="submission" date="2013-09" db="EMBL/GenBank/DDBJ databases">
        <title>Corchorus olitorius genome sequencing.</title>
        <authorList>
            <person name="Alam M."/>
            <person name="Haque M.S."/>
            <person name="Islam M.S."/>
            <person name="Emdad E.M."/>
            <person name="Islam M.M."/>
            <person name="Ahmed B."/>
            <person name="Halim A."/>
            <person name="Hossen Q.M.M."/>
            <person name="Hossain M.Z."/>
            <person name="Ahmed R."/>
            <person name="Khan M.M."/>
            <person name="Islam R."/>
            <person name="Rashid M.M."/>
            <person name="Khan S.A."/>
            <person name="Rahman M.S."/>
            <person name="Alam M."/>
            <person name="Yahiya A.S."/>
            <person name="Khan M.S."/>
            <person name="Azam M.S."/>
            <person name="Haque T."/>
            <person name="Lashkar M.Z.H."/>
            <person name="Akhand A.I."/>
            <person name="Morshed G."/>
            <person name="Roy S."/>
            <person name="Uddin K.S."/>
            <person name="Rabeya T."/>
            <person name="Hossain A.S."/>
            <person name="Chowdhury A."/>
            <person name="Snigdha A.R."/>
            <person name="Mortoza M.S."/>
            <person name="Matin S.A."/>
            <person name="Hoque S.M.E."/>
            <person name="Islam M.K."/>
            <person name="Roy D.K."/>
            <person name="Haider R."/>
            <person name="Moosa M.M."/>
            <person name="Elias S.M."/>
            <person name="Hasan A.M."/>
            <person name="Jahan S."/>
            <person name="Shafiuddin M."/>
            <person name="Mahmood N."/>
            <person name="Shommy N.S."/>
        </authorList>
    </citation>
    <scope>NUCLEOTIDE SEQUENCE [LARGE SCALE GENOMIC DNA]</scope>
    <source>
        <strain evidence="7">cv. O-4</strain>
    </source>
</reference>
<evidence type="ECO:0000313" key="7">
    <source>
        <dbReference type="Proteomes" id="UP000187203"/>
    </source>
</evidence>
<evidence type="ECO:0000256" key="1">
    <source>
        <dbReference type="ARBA" id="ARBA00008455"/>
    </source>
</evidence>
<comment type="similarity">
    <text evidence="1">Belongs to the peptidase C1 family.</text>
</comment>
<keyword evidence="2" id="KW-0645">Protease</keyword>
<dbReference type="GO" id="GO:0006508">
    <property type="term" value="P:proteolysis"/>
    <property type="evidence" value="ECO:0007669"/>
    <property type="project" value="UniProtKB-KW"/>
</dbReference>
<proteinExistence type="inferred from homology"/>
<dbReference type="PANTHER" id="PTHR12411">
    <property type="entry name" value="CYSTEINE PROTEASE FAMILY C1-RELATED"/>
    <property type="match status" value="1"/>
</dbReference>
<dbReference type="Gene3D" id="3.90.70.10">
    <property type="entry name" value="Cysteine proteinases"/>
    <property type="match status" value="1"/>
</dbReference>
<evidence type="ECO:0000256" key="2">
    <source>
        <dbReference type="ARBA" id="ARBA00022670"/>
    </source>
</evidence>
<name>A0A1R3KHE2_9ROSI</name>
<gene>
    <name evidence="6" type="ORF">COLO4_08083</name>
</gene>
<evidence type="ECO:0000259" key="5">
    <source>
        <dbReference type="Pfam" id="PF00112"/>
    </source>
</evidence>
<dbReference type="Pfam" id="PF00112">
    <property type="entry name" value="Peptidase_C1"/>
    <property type="match status" value="1"/>
</dbReference>
<dbReference type="InterPro" id="IPR038765">
    <property type="entry name" value="Papain-like_cys_pep_sf"/>
</dbReference>
<feature type="domain" description="Peptidase C1A papain C-terminal" evidence="5">
    <location>
        <begin position="17"/>
        <end position="115"/>
    </location>
</feature>